<evidence type="ECO:0000256" key="9">
    <source>
        <dbReference type="ARBA" id="ARBA00022932"/>
    </source>
</evidence>
<evidence type="ECO:0000256" key="4">
    <source>
        <dbReference type="ARBA" id="ARBA00022695"/>
    </source>
</evidence>
<dbReference type="NCBIfam" id="TIGR01405">
    <property type="entry name" value="polC_Gram_pos"/>
    <property type="match status" value="1"/>
</dbReference>
<dbReference type="GO" id="GO:0003887">
    <property type="term" value="F:DNA-directed DNA polymerase activity"/>
    <property type="evidence" value="ECO:0007669"/>
    <property type="project" value="UniProtKB-UniRule"/>
</dbReference>
<dbReference type="InterPro" id="IPR003141">
    <property type="entry name" value="Pol/His_phosphatase_N"/>
</dbReference>
<dbReference type="NCBIfam" id="NF001688">
    <property type="entry name" value="PRK00448.1"/>
    <property type="match status" value="1"/>
</dbReference>
<dbReference type="Proteomes" id="UP000321561">
    <property type="component" value="Chromosome"/>
</dbReference>
<dbReference type="InterPro" id="IPR036397">
    <property type="entry name" value="RNaseH_sf"/>
</dbReference>
<dbReference type="FunFam" id="3.30.420.10:FF:000045">
    <property type="entry name" value="3'-5' exonuclease DinG"/>
    <property type="match status" value="1"/>
</dbReference>
<keyword evidence="8 11" id="KW-0269">Exonuclease</keyword>
<dbReference type="SMART" id="SM00481">
    <property type="entry name" value="POLIIIAc"/>
    <property type="match status" value="1"/>
</dbReference>
<dbReference type="InterPro" id="IPR040982">
    <property type="entry name" value="DNA_pol3_finger"/>
</dbReference>
<dbReference type="InterPro" id="IPR004805">
    <property type="entry name" value="DnaE2/DnaE/PolC"/>
</dbReference>
<evidence type="ECO:0000256" key="6">
    <source>
        <dbReference type="ARBA" id="ARBA00022722"/>
    </source>
</evidence>
<dbReference type="CDD" id="cd06127">
    <property type="entry name" value="DEDDh"/>
    <property type="match status" value="1"/>
</dbReference>
<keyword evidence="6 11" id="KW-0540">Nuclease</keyword>
<dbReference type="PANTHER" id="PTHR32294:SF5">
    <property type="entry name" value="DNA POLYMERASE III POLC-TYPE"/>
    <property type="match status" value="1"/>
</dbReference>
<keyword evidence="9 11" id="KW-0239">DNA-directed DNA polymerase</keyword>
<comment type="similarity">
    <text evidence="11">Belongs to the DNA polymerase type-C family. PolC subfamily.</text>
</comment>
<dbReference type="Pfam" id="PF17657">
    <property type="entry name" value="DNA_pol3_finger"/>
    <property type="match status" value="1"/>
</dbReference>
<dbReference type="SMART" id="SM00479">
    <property type="entry name" value="EXOIII"/>
    <property type="match status" value="1"/>
</dbReference>
<dbReference type="Gene3D" id="3.20.20.140">
    <property type="entry name" value="Metal-dependent hydrolases"/>
    <property type="match status" value="2"/>
</dbReference>
<dbReference type="Pfam" id="PF14579">
    <property type="entry name" value="HHH_6"/>
    <property type="match status" value="1"/>
</dbReference>
<gene>
    <name evidence="11 14" type="primary">polC</name>
    <name evidence="14" type="ORF">JMUB5056_1776</name>
</gene>
<dbReference type="GO" id="GO:0006261">
    <property type="term" value="P:DNA-templated DNA replication"/>
    <property type="evidence" value="ECO:0007669"/>
    <property type="project" value="UniProtKB-UniRule"/>
</dbReference>
<dbReference type="InterPro" id="IPR012337">
    <property type="entry name" value="RNaseH-like_sf"/>
</dbReference>
<feature type="domain" description="Polymerase/histidinol phosphatase N-terminal" evidence="13">
    <location>
        <begin position="354"/>
        <end position="420"/>
    </location>
</feature>
<keyword evidence="2 11" id="KW-0963">Cytoplasm</keyword>
<dbReference type="InterPro" id="IPR012340">
    <property type="entry name" value="NA-bd_OB-fold"/>
</dbReference>
<dbReference type="InterPro" id="IPR013520">
    <property type="entry name" value="Ribonucl_H"/>
</dbReference>
<dbReference type="EC" id="2.7.7.7" evidence="11"/>
<dbReference type="InterPro" id="IPR006308">
    <property type="entry name" value="Pol_III_a_PolC-type_gram_pos"/>
</dbReference>
<comment type="function">
    <text evidence="1 11">Required for replicative DNA synthesis. This DNA polymerase also exhibits 3' to 5' exonuclease activity.</text>
</comment>
<evidence type="ECO:0000256" key="10">
    <source>
        <dbReference type="ARBA" id="ARBA00049244"/>
    </source>
</evidence>
<keyword evidence="4 11" id="KW-0548">Nucleotidyltransferase</keyword>
<dbReference type="Pfam" id="PF07733">
    <property type="entry name" value="DNA_pol3_alpha"/>
    <property type="match status" value="1"/>
</dbReference>
<dbReference type="Gene3D" id="3.30.1900.20">
    <property type="match status" value="2"/>
</dbReference>
<dbReference type="PANTHER" id="PTHR32294">
    <property type="entry name" value="DNA POLYMERASE III SUBUNIT ALPHA"/>
    <property type="match status" value="1"/>
</dbReference>
<dbReference type="InterPro" id="IPR011708">
    <property type="entry name" value="DNA_pol3_alpha_NTPase_dom"/>
</dbReference>
<dbReference type="CDD" id="cd04484">
    <property type="entry name" value="polC_OBF"/>
    <property type="match status" value="1"/>
</dbReference>
<comment type="catalytic activity">
    <reaction evidence="10 11">
        <text>DNA(n) + a 2'-deoxyribonucleoside 5'-triphosphate = DNA(n+1) + diphosphate</text>
        <dbReference type="Rhea" id="RHEA:22508"/>
        <dbReference type="Rhea" id="RHEA-COMP:17339"/>
        <dbReference type="Rhea" id="RHEA-COMP:17340"/>
        <dbReference type="ChEBI" id="CHEBI:33019"/>
        <dbReference type="ChEBI" id="CHEBI:61560"/>
        <dbReference type="ChEBI" id="CHEBI:173112"/>
        <dbReference type="EC" id="2.7.7.7"/>
    </reaction>
</comment>
<evidence type="ECO:0000256" key="3">
    <source>
        <dbReference type="ARBA" id="ARBA00022679"/>
    </source>
</evidence>
<dbReference type="GO" id="GO:0005737">
    <property type="term" value="C:cytoplasm"/>
    <property type="evidence" value="ECO:0007669"/>
    <property type="project" value="UniProtKB-SubCell"/>
</dbReference>
<dbReference type="Pfam" id="PF02811">
    <property type="entry name" value="PHP"/>
    <property type="match status" value="1"/>
</dbReference>
<dbReference type="Gene3D" id="1.10.150.870">
    <property type="match status" value="1"/>
</dbReference>
<dbReference type="Pfam" id="PF00929">
    <property type="entry name" value="RNase_T"/>
    <property type="match status" value="1"/>
</dbReference>
<dbReference type="CDD" id="cd07435">
    <property type="entry name" value="PHP_PolIIIA_POLC"/>
    <property type="match status" value="1"/>
</dbReference>
<dbReference type="GO" id="GO:0008408">
    <property type="term" value="F:3'-5' exonuclease activity"/>
    <property type="evidence" value="ECO:0007669"/>
    <property type="project" value="UniProtKB-UniRule"/>
</dbReference>
<dbReference type="Gene3D" id="3.30.420.10">
    <property type="entry name" value="Ribonuclease H-like superfamily/Ribonuclease H"/>
    <property type="match status" value="1"/>
</dbReference>
<keyword evidence="5 11" id="KW-0235">DNA replication</keyword>
<protein>
    <recommendedName>
        <fullName evidence="11">DNA polymerase III PolC-type</fullName>
        <shortName evidence="11">PolIII</shortName>
        <ecNumber evidence="11">2.7.7.7</ecNumber>
    </recommendedName>
</protein>
<evidence type="ECO:0000259" key="13">
    <source>
        <dbReference type="SMART" id="SM00481"/>
    </source>
</evidence>
<evidence type="ECO:0000256" key="8">
    <source>
        <dbReference type="ARBA" id="ARBA00022839"/>
    </source>
</evidence>
<dbReference type="SUPFAM" id="SSF53098">
    <property type="entry name" value="Ribonuclease H-like"/>
    <property type="match status" value="1"/>
</dbReference>
<evidence type="ECO:0000256" key="7">
    <source>
        <dbReference type="ARBA" id="ARBA00022801"/>
    </source>
</evidence>
<reference evidence="14 15" key="1">
    <citation type="submission" date="2019-07" db="EMBL/GenBank/DDBJ databases">
        <title>Complete Genome Sequence of Leptotrichia hongkongensis Strain JMUB5056.</title>
        <authorList>
            <person name="Watanabe S."/>
            <person name="Cui L."/>
        </authorList>
    </citation>
    <scope>NUCLEOTIDE SEQUENCE [LARGE SCALE GENOMIC DNA]</scope>
    <source>
        <strain evidence="14 15">JMUB5056</strain>
    </source>
</reference>
<dbReference type="InterPro" id="IPR029460">
    <property type="entry name" value="DNAPol_HHH"/>
</dbReference>
<evidence type="ECO:0000313" key="15">
    <source>
        <dbReference type="Proteomes" id="UP000321561"/>
    </source>
</evidence>
<keyword evidence="3 11" id="KW-0808">Transferase</keyword>
<dbReference type="NCBIfam" id="TIGR00573">
    <property type="entry name" value="dnaq"/>
    <property type="match status" value="1"/>
</dbReference>
<evidence type="ECO:0000313" key="14">
    <source>
        <dbReference type="EMBL" id="BBM60182.1"/>
    </source>
</evidence>
<dbReference type="InterPro" id="IPR044923">
    <property type="entry name" value="PolC_middle_finger_sf"/>
</dbReference>
<comment type="subcellular location">
    <subcellularLocation>
        <location evidence="11">Cytoplasm</location>
    </subcellularLocation>
</comment>
<dbReference type="KEGG" id="lhg:JMUB5056_1776"/>
<dbReference type="EMBL" id="AP019846">
    <property type="protein sequence ID" value="BBM60182.1"/>
    <property type="molecule type" value="Genomic_DNA"/>
</dbReference>
<dbReference type="GO" id="GO:0003677">
    <property type="term" value="F:DNA binding"/>
    <property type="evidence" value="ECO:0007669"/>
    <property type="project" value="UniProtKB-UniRule"/>
</dbReference>
<name>A0A510L852_9FUSO</name>
<evidence type="ECO:0000259" key="12">
    <source>
        <dbReference type="SMART" id="SM00479"/>
    </source>
</evidence>
<proteinExistence type="inferred from homology"/>
<dbReference type="Gene3D" id="1.10.150.700">
    <property type="entry name" value="PolC, middle finger domain"/>
    <property type="match status" value="2"/>
</dbReference>
<dbReference type="InterPro" id="IPR004013">
    <property type="entry name" value="PHP_dom"/>
</dbReference>
<dbReference type="InterPro" id="IPR006054">
    <property type="entry name" value="DnaQ"/>
</dbReference>
<evidence type="ECO:0000256" key="11">
    <source>
        <dbReference type="HAMAP-Rule" id="MF_00356"/>
    </source>
</evidence>
<evidence type="ECO:0000256" key="2">
    <source>
        <dbReference type="ARBA" id="ARBA00022490"/>
    </source>
</evidence>
<accession>A0A510L852</accession>
<evidence type="ECO:0000256" key="5">
    <source>
        <dbReference type="ARBA" id="ARBA00022705"/>
    </source>
</evidence>
<dbReference type="HAMAP" id="MF_00356">
    <property type="entry name" value="DNApol_PolC"/>
    <property type="match status" value="1"/>
</dbReference>
<evidence type="ECO:0000256" key="1">
    <source>
        <dbReference type="ARBA" id="ARBA00003452"/>
    </source>
</evidence>
<feature type="domain" description="Exonuclease" evidence="12">
    <location>
        <begin position="438"/>
        <end position="603"/>
    </location>
</feature>
<keyword evidence="7 11" id="KW-0378">Hydrolase</keyword>
<organism evidence="14 15">
    <name type="scientific">Leptotrichia hongkongensis</name>
    <dbReference type="NCBI Taxonomy" id="554406"/>
    <lineage>
        <taxon>Bacteria</taxon>
        <taxon>Fusobacteriati</taxon>
        <taxon>Fusobacteriota</taxon>
        <taxon>Fusobacteriia</taxon>
        <taxon>Fusobacteriales</taxon>
        <taxon>Leptotrichiaceae</taxon>
        <taxon>Leptotrichia</taxon>
    </lineage>
</organism>
<dbReference type="Gene3D" id="2.40.50.140">
    <property type="entry name" value="Nucleic acid-binding proteins"/>
    <property type="match status" value="1"/>
</dbReference>
<sequence>MLGGIDRKMSTKYLKVKPSEDFFRKYGIKNFEIEYVNLFSKKREIEIFVRVHNFEAHNEIQDLRQLLYKSFENGLKLKIKMDVNPELIQKDVIGFVKFAIENYKYESKRYQYIFASYEVESLENTVFIKLPSHHLIEEAKRTEAKEELTRKIYECMDNSVKIEFVNGDFDEVKAKIKAQNKLNSVKASELPKYENASVSNGNGGNYGGNGNFNNGNNANGYSNGGNANGDSNKGNYKWKKIPDLDAMPFSTLDILNNGDDVALEGKIFNVDMRETKNGKLMCDFMITDYTDSVSCRIFFNTNEDIKVKLGEWVKVTGSFEADMYSGEKYVRTQRVEAIESKDVKKEDNAPKKRIELHAHTNMSEMSGVMSIKDYAKRAKEFGHSGIAVTDYGVVHSFPFAFKEANEDFKVIFGMEAYVVDDEQDLITNPKDKMIEDEIYVVFDIETTGFDPFNDKIIEIGAVKMRGREIIGEFSEFVNPEIPIPPKITELTTITDEMVANAEKIETVLPRFLEFCTDTTVVAHNAKFDVGFIKQKTIEQGLEYSPSVIDTLPLARTLLPDSRGYGLANLVKYFGITLETHHRAVDDAKATAEVFQKFLNMILSKGILKLIEINTDLQPNIQNSETLNTMILVKNQAGLRDLYELVSRSNIEFFGMRRPRIPKTLLNSMRENLLIASSASASERNKGELVNLYLRGAEKDDIEEKARFYDYIEIHPHTNYADMVERTSKEIESYDIIKEMNKYFYELGKSQNKIVVATGDTHYLEEREAINRNVLLLGSGTMWKTETSEGVRGYEFFDRKLYFKTTEEMLEAFDYLGEEAAQEVVVENTHKINDMIEQVRPIPTGFYPPKIDGAEDEVREMTYKKLEELYGENIDESLKERVEKELNSIIQNGFAVLYLIAQKLVHKSVDAGYLVGSRGSVGSSIVAYLMGITEVNGLYPHYRCPKCKHTEFMNEEGSGVDYPDKNCPECGTKYIKDGHAIPFEVFMGFNGDKVPDIDLNFSGEYQGEIHKYTEELFGSDNVFRAGTISTLAEKNAFGYVKKYLEEVEGTPEIRERKAEVMRIAKGCEGARKTTGQHPGGMIVVPKDKSIYDFCPIQRPANDMKSTSKTTHFDYHVMDEQLVKLDILGHDDPTTLRILQDLTDVDIYTIPLDDKEVMSLFSGTEALGVTPDEIGSPTGTSGIPEFGTSFVKQMLVDTRPKTFAELVRISGLSHGTDVWLNNAQDYVRSGIATLSQIITVRDDIMNKLIDDGLDKSLAFSIMEFVRKGQPTKNREKWQEYSKTMKEHGVEQWYIDSCEKIKYMFPKGHAVAYVMMAVRIAYFKVHYPIEFYTAFLNRKVGDFKMTTMFRPVEELKRAKMEMDRKGNLNAKEKQELFLYEILIEMHYRKIELEQIDIYKSEAKLFTIQDGKIRMPLIAMDGLGEAVAENIVSERKVDFLSIEDLVKRTKLNKTIVELMKEYGCLKDLSATNQQTLF</sequence>